<name>A0A7N5JNI9_AILME</name>
<dbReference type="AlphaFoldDB" id="A0A7N5JNI9"/>
<proteinExistence type="predicted"/>
<dbReference type="GO" id="GO:0034987">
    <property type="term" value="F:immunoglobulin receptor binding"/>
    <property type="evidence" value="ECO:0007669"/>
    <property type="project" value="TreeGrafter"/>
</dbReference>
<dbReference type="GeneTree" id="ENSGT00390000012791"/>
<accession>A0A7N5JNI9</accession>
<feature type="compositionally biased region" description="Basic and acidic residues" evidence="1">
    <location>
        <begin position="142"/>
        <end position="151"/>
    </location>
</feature>
<feature type="region of interest" description="Disordered" evidence="1">
    <location>
        <begin position="81"/>
        <end position="163"/>
    </location>
</feature>
<protein>
    <submittedName>
        <fullName evidence="2">Joining chain of multimeric IgA and IgM</fullName>
    </submittedName>
</protein>
<organism evidence="2 3">
    <name type="scientific">Ailuropoda melanoleuca</name>
    <name type="common">Giant panda</name>
    <dbReference type="NCBI Taxonomy" id="9646"/>
    <lineage>
        <taxon>Eukaryota</taxon>
        <taxon>Metazoa</taxon>
        <taxon>Chordata</taxon>
        <taxon>Craniata</taxon>
        <taxon>Vertebrata</taxon>
        <taxon>Euteleostomi</taxon>
        <taxon>Mammalia</taxon>
        <taxon>Eutheria</taxon>
        <taxon>Laurasiatheria</taxon>
        <taxon>Carnivora</taxon>
        <taxon>Caniformia</taxon>
        <taxon>Ursidae</taxon>
        <taxon>Ailuropoda</taxon>
    </lineage>
</organism>
<dbReference type="Pfam" id="PF15097">
    <property type="entry name" value="Ig_J_chain"/>
    <property type="match status" value="1"/>
</dbReference>
<dbReference type="PANTHER" id="PTHR10070:SF2">
    <property type="entry name" value="IMMUNOGLOBULIN J CHAIN"/>
    <property type="match status" value="1"/>
</dbReference>
<reference evidence="2" key="2">
    <citation type="submission" date="2025-08" db="UniProtKB">
        <authorList>
            <consortium name="Ensembl"/>
        </authorList>
    </citation>
    <scope>IDENTIFICATION</scope>
</reference>
<dbReference type="GO" id="GO:0071756">
    <property type="term" value="C:pentameric IgM immunoglobulin complex"/>
    <property type="evidence" value="ECO:0007669"/>
    <property type="project" value="TreeGrafter"/>
</dbReference>
<dbReference type="Proteomes" id="UP000008912">
    <property type="component" value="Unassembled WGS sequence"/>
</dbReference>
<evidence type="ECO:0000313" key="2">
    <source>
        <dbReference type="Ensembl" id="ENSAMEP00000028094.1"/>
    </source>
</evidence>
<dbReference type="Ensembl" id="ENSAMET00000048058.1">
    <property type="protein sequence ID" value="ENSAMEP00000028094.1"/>
    <property type="gene ID" value="ENSAMEG00000031240.1"/>
</dbReference>
<reference evidence="2 3" key="1">
    <citation type="journal article" date="2010" name="Nature">
        <title>The sequence and de novo assembly of the giant panda genome.</title>
        <authorList>
            <person name="Li R."/>
            <person name="Fan W."/>
            <person name="Tian G."/>
            <person name="Zhu H."/>
            <person name="He L."/>
            <person name="Cai J."/>
            <person name="Huang Q."/>
            <person name="Cai Q."/>
            <person name="Li B."/>
            <person name="Bai Y."/>
            <person name="Zhang Z."/>
            <person name="Zhang Y."/>
            <person name="Wang W."/>
            <person name="Li J."/>
            <person name="Wei F."/>
            <person name="Li H."/>
            <person name="Jian M."/>
            <person name="Li J."/>
            <person name="Zhang Z."/>
            <person name="Nielsen R."/>
            <person name="Li D."/>
            <person name="Gu W."/>
            <person name="Yang Z."/>
            <person name="Xuan Z."/>
            <person name="Ryder O.A."/>
            <person name="Leung F.C."/>
            <person name="Zhou Y."/>
            <person name="Cao J."/>
            <person name="Sun X."/>
            <person name="Fu Y."/>
            <person name="Fang X."/>
            <person name="Guo X."/>
            <person name="Wang B."/>
            <person name="Hou R."/>
            <person name="Shen F."/>
            <person name="Mu B."/>
            <person name="Ni P."/>
            <person name="Lin R."/>
            <person name="Qian W."/>
            <person name="Wang G."/>
            <person name="Yu C."/>
            <person name="Nie W."/>
            <person name="Wang J."/>
            <person name="Wu Z."/>
            <person name="Liang H."/>
            <person name="Min J."/>
            <person name="Wu Q."/>
            <person name="Cheng S."/>
            <person name="Ruan J."/>
            <person name="Wang M."/>
            <person name="Shi Z."/>
            <person name="Wen M."/>
            <person name="Liu B."/>
            <person name="Ren X."/>
            <person name="Zheng H."/>
            <person name="Dong D."/>
            <person name="Cook K."/>
            <person name="Shan G."/>
            <person name="Zhang H."/>
            <person name="Kosiol C."/>
            <person name="Xie X."/>
            <person name="Lu Z."/>
            <person name="Zheng H."/>
            <person name="Li Y."/>
            <person name="Steiner C.C."/>
            <person name="Lam T.T."/>
            <person name="Lin S."/>
            <person name="Zhang Q."/>
            <person name="Li G."/>
            <person name="Tian J."/>
            <person name="Gong T."/>
            <person name="Liu H."/>
            <person name="Zhang D."/>
            <person name="Fang L."/>
            <person name="Ye C."/>
            <person name="Zhang J."/>
            <person name="Hu W."/>
            <person name="Xu A."/>
            <person name="Ren Y."/>
            <person name="Zhang G."/>
            <person name="Bruford M.W."/>
            <person name="Li Q."/>
            <person name="Ma L."/>
            <person name="Guo Y."/>
            <person name="An N."/>
            <person name="Hu Y."/>
            <person name="Zheng Y."/>
            <person name="Shi Y."/>
            <person name="Li Z."/>
            <person name="Liu Q."/>
            <person name="Chen Y."/>
            <person name="Zhao J."/>
            <person name="Qu N."/>
            <person name="Zhao S."/>
            <person name="Tian F."/>
            <person name="Wang X."/>
            <person name="Wang H."/>
            <person name="Xu L."/>
            <person name="Liu X."/>
            <person name="Vinar T."/>
            <person name="Wang Y."/>
            <person name="Lam T.W."/>
            <person name="Yiu S.M."/>
            <person name="Liu S."/>
            <person name="Zhang H."/>
            <person name="Li D."/>
            <person name="Huang Y."/>
            <person name="Wang X."/>
            <person name="Yang G."/>
            <person name="Jiang Z."/>
            <person name="Wang J."/>
            <person name="Qin N."/>
            <person name="Li L."/>
            <person name="Li J."/>
            <person name="Bolund L."/>
            <person name="Kristiansen K."/>
            <person name="Wong G.K."/>
            <person name="Olson M."/>
            <person name="Zhang X."/>
            <person name="Li S."/>
            <person name="Yang H."/>
            <person name="Wang J."/>
            <person name="Wang J."/>
        </authorList>
    </citation>
    <scope>NUCLEOTIDE SEQUENCE [LARGE SCALE GENOMIC DNA]</scope>
</reference>
<gene>
    <name evidence="2" type="primary">JCHAIN</name>
</gene>
<keyword evidence="3" id="KW-1185">Reference proteome</keyword>
<evidence type="ECO:0000313" key="3">
    <source>
        <dbReference type="Proteomes" id="UP000008912"/>
    </source>
</evidence>
<sequence length="300" mass="32737">YRTKCGPLQSRGSRITAIKRWRPLPAKRYHLGRGPSKTTHSFLVISGTVPDFSSPSGGRICDIYGCGVNARKNFSGTTEAARAAAAQQPHLLRGRGAGSPQKAGQPGCRVSGRRPLLGSSGEGSQPGTRGWDPASTWEAGEDERPAQERRGGRAGARGLGRLGAQDEDGRTVLVDNKCQCARITSRIIPSPEDPNEDIVERNIRIIVPLNNRENISDPTSPVRTKFVYHLSDLCKKCDPVEVELGNQIVIASQSNLCDEDSETCYTYDRNKCYTNRVPFTYGGQTRMVETALTPDSCYPD</sequence>
<dbReference type="PANTHER" id="PTHR10070">
    <property type="entry name" value="IMMUNOGLOBULIN J CHAIN"/>
    <property type="match status" value="1"/>
</dbReference>
<evidence type="ECO:0000256" key="1">
    <source>
        <dbReference type="SAM" id="MobiDB-lite"/>
    </source>
</evidence>
<dbReference type="GO" id="GO:0006959">
    <property type="term" value="P:humoral immune response"/>
    <property type="evidence" value="ECO:0007669"/>
    <property type="project" value="TreeGrafter"/>
</dbReference>
<reference evidence="2" key="3">
    <citation type="submission" date="2025-09" db="UniProtKB">
        <authorList>
            <consortium name="Ensembl"/>
        </authorList>
    </citation>
    <scope>IDENTIFICATION</scope>
</reference>
<dbReference type="InterPro" id="IPR024110">
    <property type="entry name" value="Ig_J"/>
</dbReference>